<dbReference type="KEGG" id="kna:B0W47_08325"/>
<dbReference type="EMBL" id="NIRT01000018">
    <property type="protein sequence ID" value="PYD65974.1"/>
    <property type="molecule type" value="Genomic_DNA"/>
</dbReference>
<gene>
    <name evidence="2" type="ORF">B0W47_08325</name>
    <name evidence="3" type="ORF">CDI09_10795</name>
</gene>
<organism evidence="2 4">
    <name type="scientific">Komagataeibacter nataicola</name>
    <dbReference type="NCBI Taxonomy" id="265960"/>
    <lineage>
        <taxon>Bacteria</taxon>
        <taxon>Pseudomonadati</taxon>
        <taxon>Pseudomonadota</taxon>
        <taxon>Alphaproteobacteria</taxon>
        <taxon>Acetobacterales</taxon>
        <taxon>Acetobacteraceae</taxon>
        <taxon>Komagataeibacter</taxon>
    </lineage>
</organism>
<dbReference type="RefSeq" id="WP_078525324.1">
    <property type="nucleotide sequence ID" value="NZ_CP019875.1"/>
</dbReference>
<feature type="transmembrane region" description="Helical" evidence="1">
    <location>
        <begin position="6"/>
        <end position="24"/>
    </location>
</feature>
<evidence type="ECO:0000313" key="5">
    <source>
        <dbReference type="Proteomes" id="UP000247512"/>
    </source>
</evidence>
<reference evidence="2" key="2">
    <citation type="submission" date="2017-02" db="EMBL/GenBank/DDBJ databases">
        <authorList>
            <person name="Zhang H."/>
        </authorList>
    </citation>
    <scope>NUCLEOTIDE SEQUENCE</scope>
    <source>
        <strain evidence="2">RZS01</strain>
    </source>
</reference>
<dbReference type="EMBL" id="CP019875">
    <property type="protein sequence ID" value="AQU87484.1"/>
    <property type="molecule type" value="Genomic_DNA"/>
</dbReference>
<keyword evidence="1" id="KW-0812">Transmembrane</keyword>
<accession>A0A9N7CMZ3</accession>
<evidence type="ECO:0000313" key="3">
    <source>
        <dbReference type="EMBL" id="PYD65974.1"/>
    </source>
</evidence>
<keyword evidence="1" id="KW-1133">Transmembrane helix</keyword>
<keyword evidence="1" id="KW-0472">Membrane</keyword>
<keyword evidence="5" id="KW-1185">Reference proteome</keyword>
<proteinExistence type="predicted"/>
<reference evidence="3 5" key="3">
    <citation type="submission" date="2017-06" db="EMBL/GenBank/DDBJ databases">
        <title>A draft genome sequence of Komagataeibacter nataicola LMG 1536.</title>
        <authorList>
            <person name="Skraban J."/>
            <person name="Cleenwerck I."/>
            <person name="Vandamme P."/>
            <person name="Trcek J."/>
        </authorList>
    </citation>
    <scope>NUCLEOTIDE SEQUENCE [LARGE SCALE GENOMIC DNA]</scope>
    <source>
        <strain evidence="3 5">LMG 1536</strain>
    </source>
</reference>
<name>A0A9N7CMZ3_9PROT</name>
<evidence type="ECO:0000256" key="1">
    <source>
        <dbReference type="SAM" id="Phobius"/>
    </source>
</evidence>
<evidence type="ECO:0000313" key="2">
    <source>
        <dbReference type="EMBL" id="AQU87484.1"/>
    </source>
</evidence>
<dbReference type="Proteomes" id="UP000247512">
    <property type="component" value="Unassembled WGS sequence"/>
</dbReference>
<dbReference type="Proteomes" id="UP000189683">
    <property type="component" value="Chromosome"/>
</dbReference>
<reference evidence="4" key="1">
    <citation type="submission" date="2017-02" db="EMBL/GenBank/DDBJ databases">
        <title>zhang.</title>
        <authorList>
            <person name="Zhang H."/>
        </authorList>
    </citation>
    <scope>NUCLEOTIDE SEQUENCE [LARGE SCALE GENOMIC DNA]</scope>
    <source>
        <strain evidence="4">RZS01</strain>
    </source>
</reference>
<evidence type="ECO:0000313" key="4">
    <source>
        <dbReference type="Proteomes" id="UP000189683"/>
    </source>
</evidence>
<dbReference type="AlphaFoldDB" id="A0A9N7CMZ3"/>
<protein>
    <submittedName>
        <fullName evidence="2">Uncharacterized protein</fullName>
    </submittedName>
</protein>
<sequence length="91" mass="10924">MSNKLIIPIAILIALFDFFVLYKAMHPTVSKNYMDYFINKNTEDTDYHYRELYDYYEFRQAHPDMEPWRFRDICQGKQKKCVLPQSSGSPS</sequence>